<dbReference type="EMBL" id="HACA01004807">
    <property type="protein sequence ID" value="CDW22168.1"/>
    <property type="molecule type" value="Transcribed_RNA"/>
</dbReference>
<organism evidence="1">
    <name type="scientific">Lepeophtheirus salmonis</name>
    <name type="common">Salmon louse</name>
    <name type="synonym">Caligus salmonis</name>
    <dbReference type="NCBI Taxonomy" id="72036"/>
    <lineage>
        <taxon>Eukaryota</taxon>
        <taxon>Metazoa</taxon>
        <taxon>Ecdysozoa</taxon>
        <taxon>Arthropoda</taxon>
        <taxon>Crustacea</taxon>
        <taxon>Multicrustacea</taxon>
        <taxon>Hexanauplia</taxon>
        <taxon>Copepoda</taxon>
        <taxon>Siphonostomatoida</taxon>
        <taxon>Caligidae</taxon>
        <taxon>Lepeophtheirus</taxon>
    </lineage>
</organism>
<name>A0A0K2T834_LEPSM</name>
<proteinExistence type="predicted"/>
<evidence type="ECO:0000313" key="1">
    <source>
        <dbReference type="EMBL" id="CDW22168.1"/>
    </source>
</evidence>
<dbReference type="AlphaFoldDB" id="A0A0K2T834"/>
<sequence length="64" mass="7151">MCAHKRPSVTLRICCGVIILCPYWTQSRIGDQRRSNSCQCPCLFPSPPTSLSQLIVADLLQTFP</sequence>
<accession>A0A0K2T834</accession>
<protein>
    <submittedName>
        <fullName evidence="1">Uncharacterized protein</fullName>
    </submittedName>
</protein>
<reference evidence="1" key="1">
    <citation type="submission" date="2014-05" db="EMBL/GenBank/DDBJ databases">
        <authorList>
            <person name="Chronopoulou M."/>
        </authorList>
    </citation>
    <scope>NUCLEOTIDE SEQUENCE</scope>
    <source>
        <tissue evidence="1">Whole organism</tissue>
    </source>
</reference>